<dbReference type="InterPro" id="IPR001763">
    <property type="entry name" value="Rhodanese-like_dom"/>
</dbReference>
<dbReference type="RefSeq" id="WP_010795980.1">
    <property type="nucleotide sequence ID" value="NZ_CP053063.1"/>
</dbReference>
<keyword evidence="1 3" id="KW-0963">Cytoplasm</keyword>
<dbReference type="EC" id="2.8.1.1" evidence="3"/>
<accession>A0A2X2CYY6</accession>
<dbReference type="PANTHER" id="PTHR43031">
    <property type="entry name" value="FAD-DEPENDENT OXIDOREDUCTASE"/>
    <property type="match status" value="1"/>
</dbReference>
<dbReference type="Pfam" id="PF00581">
    <property type="entry name" value="Rhodanese"/>
    <property type="match status" value="1"/>
</dbReference>
<reference evidence="5 9" key="2">
    <citation type="submission" date="2020-10" db="EMBL/GenBank/DDBJ databases">
        <title>Genome sequences of Pseudomonas isolates.</title>
        <authorList>
            <person name="Wessels L."/>
            <person name="Reich F."/>
            <person name="Hammerl J."/>
        </authorList>
    </citation>
    <scope>NUCLEOTIDE SEQUENCE [LARGE SCALE GENOMIC DNA]</scope>
    <source>
        <strain evidence="5 9">20-MO00624-0</strain>
    </source>
</reference>
<evidence type="ECO:0000313" key="9">
    <source>
        <dbReference type="Proteomes" id="UP000626180"/>
    </source>
</evidence>
<dbReference type="InterPro" id="IPR023695">
    <property type="entry name" value="Thiosulf_sulfurTrfase"/>
</dbReference>
<dbReference type="PANTHER" id="PTHR43031:SF6">
    <property type="entry name" value="THIOSULFATE SULFURTRANSFERASE GLPE"/>
    <property type="match status" value="1"/>
</dbReference>
<dbReference type="InterPro" id="IPR036873">
    <property type="entry name" value="Rhodanese-like_dom_sf"/>
</dbReference>
<dbReference type="CDD" id="cd01444">
    <property type="entry name" value="GlpE_ST"/>
    <property type="match status" value="1"/>
</dbReference>
<comment type="similarity">
    <text evidence="3">Belongs to the GlpE family.</text>
</comment>
<dbReference type="SUPFAM" id="SSF52821">
    <property type="entry name" value="Rhodanese/Cell cycle control phosphatase"/>
    <property type="match status" value="1"/>
</dbReference>
<comment type="catalytic activity">
    <reaction evidence="3">
        <text>thiosulfate + hydrogen cyanide = thiocyanate + sulfite + 2 H(+)</text>
        <dbReference type="Rhea" id="RHEA:16881"/>
        <dbReference type="ChEBI" id="CHEBI:15378"/>
        <dbReference type="ChEBI" id="CHEBI:17359"/>
        <dbReference type="ChEBI" id="CHEBI:18022"/>
        <dbReference type="ChEBI" id="CHEBI:18407"/>
        <dbReference type="ChEBI" id="CHEBI:33542"/>
        <dbReference type="EC" id="2.8.1.1"/>
    </reaction>
</comment>
<dbReference type="GO" id="GO:0004792">
    <property type="term" value="F:thiosulfate-cyanide sulfurtransferase activity"/>
    <property type="evidence" value="ECO:0007669"/>
    <property type="project" value="UniProtKB-UniRule"/>
</dbReference>
<gene>
    <name evidence="3 7" type="primary">glpE</name>
    <name evidence="6" type="ORF">I5Q09_06200</name>
    <name evidence="5" type="ORF">IRZ65_09840</name>
    <name evidence="7" type="ORF">NCTC11842_04232</name>
</gene>
<evidence type="ECO:0000313" key="7">
    <source>
        <dbReference type="EMBL" id="SPZ12013.1"/>
    </source>
</evidence>
<protein>
    <recommendedName>
        <fullName evidence="3">Thiosulfate sulfurtransferase GlpE</fullName>
        <ecNumber evidence="3">2.8.1.1</ecNumber>
    </recommendedName>
</protein>
<organism evidence="7 8">
    <name type="scientific">Pseudomonas luteola</name>
    <dbReference type="NCBI Taxonomy" id="47886"/>
    <lineage>
        <taxon>Bacteria</taxon>
        <taxon>Pseudomonadati</taxon>
        <taxon>Pseudomonadota</taxon>
        <taxon>Gammaproteobacteria</taxon>
        <taxon>Pseudomonadales</taxon>
        <taxon>Pseudomonadaceae</taxon>
        <taxon>Pseudomonas</taxon>
    </lineage>
</organism>
<dbReference type="GO" id="GO:0005737">
    <property type="term" value="C:cytoplasm"/>
    <property type="evidence" value="ECO:0007669"/>
    <property type="project" value="UniProtKB-SubCell"/>
</dbReference>
<evidence type="ECO:0000256" key="3">
    <source>
        <dbReference type="HAMAP-Rule" id="MF_01009"/>
    </source>
</evidence>
<proteinExistence type="inferred from homology"/>
<dbReference type="NCBIfam" id="NF001195">
    <property type="entry name" value="PRK00162.1"/>
    <property type="match status" value="1"/>
</dbReference>
<evidence type="ECO:0000256" key="2">
    <source>
        <dbReference type="ARBA" id="ARBA00022679"/>
    </source>
</evidence>
<dbReference type="Proteomes" id="UP000250443">
    <property type="component" value="Unassembled WGS sequence"/>
</dbReference>
<dbReference type="Gene3D" id="3.40.250.10">
    <property type="entry name" value="Rhodanese-like domain"/>
    <property type="match status" value="1"/>
</dbReference>
<dbReference type="PROSITE" id="PS50206">
    <property type="entry name" value="RHODANESE_3"/>
    <property type="match status" value="1"/>
</dbReference>
<dbReference type="EMBL" id="UAUF01000014">
    <property type="protein sequence ID" value="SPZ12013.1"/>
    <property type="molecule type" value="Genomic_DNA"/>
</dbReference>
<name>A0A2X2CYY6_PSELU</name>
<evidence type="ECO:0000313" key="6">
    <source>
        <dbReference type="EMBL" id="MBH3438271.1"/>
    </source>
</evidence>
<dbReference type="EMBL" id="JADTXM010000003">
    <property type="protein sequence ID" value="MBH3438271.1"/>
    <property type="molecule type" value="Genomic_DNA"/>
</dbReference>
<dbReference type="HAMAP" id="MF_01009">
    <property type="entry name" value="Thiosulf_sulfurtr"/>
    <property type="match status" value="1"/>
</dbReference>
<dbReference type="EMBL" id="JADMCD010000004">
    <property type="protein sequence ID" value="MBF8640987.1"/>
    <property type="molecule type" value="Genomic_DNA"/>
</dbReference>
<dbReference type="GeneID" id="300268890"/>
<dbReference type="AlphaFoldDB" id="A0A2X2CYY6"/>
<comment type="function">
    <text evidence="3">Transferase that catalyzes the transfer of sulfur from thiosulfate to thiophilic acceptors such as cyanide or dithiols. May function in a CysM-independent thiosulfate assimilation pathway by catalyzing the conversion of thiosulfate to sulfite, which can then be used for L-cysteine biosynthesis.</text>
</comment>
<dbReference type="Proteomes" id="UP000638986">
    <property type="component" value="Unassembled WGS sequence"/>
</dbReference>
<keyword evidence="2 3" id="KW-0808">Transferase</keyword>
<evidence type="ECO:0000259" key="4">
    <source>
        <dbReference type="PROSITE" id="PS50206"/>
    </source>
</evidence>
<sequence length="108" mass="12059">MSEFHCIDPEQALELRQRGATVVDIRDPHSYATLHIAGSQRIDNQTLPDFMAQADMDQPLVVVCYHGHSSQSAAAFFSQQGFSEVYSLDGGFEVWRSVYPDETESGSF</sequence>
<feature type="domain" description="Rhodanese" evidence="4">
    <location>
        <begin position="16"/>
        <end position="104"/>
    </location>
</feature>
<evidence type="ECO:0000256" key="1">
    <source>
        <dbReference type="ARBA" id="ARBA00022490"/>
    </source>
</evidence>
<dbReference type="Proteomes" id="UP000626180">
    <property type="component" value="Unassembled WGS sequence"/>
</dbReference>
<feature type="active site" description="Cysteine persulfide intermediate" evidence="3">
    <location>
        <position position="64"/>
    </location>
</feature>
<dbReference type="SMART" id="SM00450">
    <property type="entry name" value="RHOD"/>
    <property type="match status" value="1"/>
</dbReference>
<evidence type="ECO:0000313" key="5">
    <source>
        <dbReference type="EMBL" id="MBF8640987.1"/>
    </source>
</evidence>
<comment type="catalytic activity">
    <reaction evidence="3">
        <text>thiosulfate + [thioredoxin]-dithiol = [thioredoxin]-disulfide + hydrogen sulfide + sulfite + 2 H(+)</text>
        <dbReference type="Rhea" id="RHEA:83859"/>
        <dbReference type="Rhea" id="RHEA-COMP:10698"/>
        <dbReference type="Rhea" id="RHEA-COMP:10700"/>
        <dbReference type="ChEBI" id="CHEBI:15378"/>
        <dbReference type="ChEBI" id="CHEBI:17359"/>
        <dbReference type="ChEBI" id="CHEBI:29919"/>
        <dbReference type="ChEBI" id="CHEBI:29950"/>
        <dbReference type="ChEBI" id="CHEBI:33542"/>
        <dbReference type="ChEBI" id="CHEBI:50058"/>
    </reaction>
</comment>
<dbReference type="InterPro" id="IPR050229">
    <property type="entry name" value="GlpE_sulfurtransferase"/>
</dbReference>
<evidence type="ECO:0000313" key="10">
    <source>
        <dbReference type="Proteomes" id="UP000638986"/>
    </source>
</evidence>
<reference evidence="7 8" key="1">
    <citation type="submission" date="2018-06" db="EMBL/GenBank/DDBJ databases">
        <authorList>
            <consortium name="Pathogen Informatics"/>
            <person name="Doyle S."/>
        </authorList>
    </citation>
    <scope>NUCLEOTIDE SEQUENCE [LARGE SCALE GENOMIC DNA]</scope>
    <source>
        <strain evidence="7 8">NCTC11842</strain>
    </source>
</reference>
<comment type="subcellular location">
    <subcellularLocation>
        <location evidence="3">Cytoplasm</location>
    </subcellularLocation>
</comment>
<reference evidence="6 10" key="3">
    <citation type="submission" date="2020-11" db="EMBL/GenBank/DDBJ databases">
        <title>Enhanced detection system for hospital associated transmission using whole genome sequencing surveillance.</title>
        <authorList>
            <person name="Harrison L.H."/>
            <person name="Van Tyne D."/>
            <person name="Marsh J.W."/>
            <person name="Griffith M.P."/>
            <person name="Snyder D.J."/>
            <person name="Cooper V.S."/>
            <person name="Mustapha M."/>
        </authorList>
    </citation>
    <scope>NUCLEOTIDE SEQUENCE [LARGE SCALE GENOMIC DNA]</scope>
    <source>
        <strain evidence="6 10">PSB00013</strain>
    </source>
</reference>
<keyword evidence="9" id="KW-1185">Reference proteome</keyword>
<evidence type="ECO:0000313" key="8">
    <source>
        <dbReference type="Proteomes" id="UP000250443"/>
    </source>
</evidence>